<accession>A0A8J7K342</accession>
<keyword evidence="2" id="KW-1185">Reference proteome</keyword>
<dbReference type="RefSeq" id="WP_193920768.1">
    <property type="nucleotide sequence ID" value="NZ_JADEWL010000038.1"/>
</dbReference>
<reference evidence="1" key="1">
    <citation type="submission" date="2020-10" db="EMBL/GenBank/DDBJ databases">
        <authorList>
            <person name="Castelo-Branco R."/>
            <person name="Eusebio N."/>
            <person name="Adriana R."/>
            <person name="Vieira A."/>
            <person name="Brugerolle De Fraissinette N."/>
            <person name="Rezende De Castro R."/>
            <person name="Schneider M.P."/>
            <person name="Vasconcelos V."/>
            <person name="Leao P.N."/>
        </authorList>
    </citation>
    <scope>NUCLEOTIDE SEQUENCE</scope>
    <source>
        <strain evidence="1">LEGE 06105</strain>
    </source>
</reference>
<evidence type="ECO:0000313" key="1">
    <source>
        <dbReference type="EMBL" id="MBE9213657.1"/>
    </source>
</evidence>
<proteinExistence type="predicted"/>
<dbReference type="EMBL" id="JADEWL010000038">
    <property type="protein sequence ID" value="MBE9213657.1"/>
    <property type="molecule type" value="Genomic_DNA"/>
</dbReference>
<dbReference type="AlphaFoldDB" id="A0A8J7K342"/>
<organism evidence="1 2">
    <name type="scientific">Plectonema cf. radiosum LEGE 06105</name>
    <dbReference type="NCBI Taxonomy" id="945769"/>
    <lineage>
        <taxon>Bacteria</taxon>
        <taxon>Bacillati</taxon>
        <taxon>Cyanobacteriota</taxon>
        <taxon>Cyanophyceae</taxon>
        <taxon>Oscillatoriophycideae</taxon>
        <taxon>Oscillatoriales</taxon>
        <taxon>Microcoleaceae</taxon>
        <taxon>Plectonema</taxon>
    </lineage>
</organism>
<protein>
    <submittedName>
        <fullName evidence="1">Uncharacterized protein</fullName>
    </submittedName>
</protein>
<evidence type="ECO:0000313" key="2">
    <source>
        <dbReference type="Proteomes" id="UP000620559"/>
    </source>
</evidence>
<dbReference type="Proteomes" id="UP000620559">
    <property type="component" value="Unassembled WGS sequence"/>
</dbReference>
<comment type="caution">
    <text evidence="1">The sequence shown here is derived from an EMBL/GenBank/DDBJ whole genome shotgun (WGS) entry which is preliminary data.</text>
</comment>
<sequence length="111" mass="12938">MDRMNKLYNSANLNGEEIQYKQYFEKLVNEFGIDCEIYIRKEDFDRMLAVGVVNRSPQRQVAVTIYLKYANLPISNPLKPSVIERVKNHFRSSSLEDLVLNIPVRKSTELA</sequence>
<gene>
    <name evidence="1" type="ORF">IQ247_13445</name>
</gene>
<name>A0A8J7K342_9CYAN</name>